<keyword evidence="3" id="KW-1185">Reference proteome</keyword>
<dbReference type="KEGG" id="pbj:VN24_06465"/>
<evidence type="ECO:0000313" key="3">
    <source>
        <dbReference type="Proteomes" id="UP000032633"/>
    </source>
</evidence>
<feature type="region of interest" description="Disordered" evidence="1">
    <location>
        <begin position="36"/>
        <end position="134"/>
    </location>
</feature>
<gene>
    <name evidence="2" type="ORF">VN24_06465</name>
</gene>
<dbReference type="EMBL" id="CP011058">
    <property type="protein sequence ID" value="AJY74289.1"/>
    <property type="molecule type" value="Genomic_DNA"/>
</dbReference>
<evidence type="ECO:0000256" key="1">
    <source>
        <dbReference type="SAM" id="MobiDB-lite"/>
    </source>
</evidence>
<organism evidence="2 3">
    <name type="scientific">Paenibacillus beijingensis</name>
    <dbReference type="NCBI Taxonomy" id="1126833"/>
    <lineage>
        <taxon>Bacteria</taxon>
        <taxon>Bacillati</taxon>
        <taxon>Bacillota</taxon>
        <taxon>Bacilli</taxon>
        <taxon>Bacillales</taxon>
        <taxon>Paenibacillaceae</taxon>
        <taxon>Paenibacillus</taxon>
    </lineage>
</organism>
<sequence>MKKNKWLKWKIGGAFMIGITAIFQTVRTSVLFEAKTADAASSKTSTTDSAQQQQDLVIDEWSNQRPNPDDGTGFRHHRRGNFQGQDGGQFDNNGQSGSSSGSGGSFDDGSSGSGSFGGGSSGGGSGFDSSTGRS</sequence>
<protein>
    <submittedName>
        <fullName evidence="2">Uncharacterized protein</fullName>
    </submittedName>
</protein>
<feature type="compositionally biased region" description="Low complexity" evidence="1">
    <location>
        <begin position="37"/>
        <end position="55"/>
    </location>
</feature>
<dbReference type="OrthoDB" id="2632051at2"/>
<dbReference type="HOGENOM" id="CLU_1894139_0_0_9"/>
<feature type="compositionally biased region" description="Gly residues" evidence="1">
    <location>
        <begin position="100"/>
        <end position="126"/>
    </location>
</feature>
<name>A0A0D5NFY5_9BACL</name>
<dbReference type="Proteomes" id="UP000032633">
    <property type="component" value="Chromosome"/>
</dbReference>
<feature type="compositionally biased region" description="Low complexity" evidence="1">
    <location>
        <begin position="81"/>
        <end position="99"/>
    </location>
</feature>
<reference evidence="3" key="2">
    <citation type="submission" date="2015-03" db="EMBL/GenBank/DDBJ databases">
        <title>Genome sequence of Paenibacillus beijingensis strain DSM 24997T.</title>
        <authorList>
            <person name="Kwak Y."/>
            <person name="Shin J.-H."/>
        </authorList>
    </citation>
    <scope>NUCLEOTIDE SEQUENCE [LARGE SCALE GENOMIC DNA]</scope>
    <source>
        <strain evidence="3">DSM 24997</strain>
    </source>
</reference>
<dbReference type="PATRIC" id="fig|1126833.4.peg.1407"/>
<dbReference type="AlphaFoldDB" id="A0A0D5NFY5"/>
<dbReference type="RefSeq" id="WP_045669725.1">
    <property type="nucleotide sequence ID" value="NZ_CP011058.1"/>
</dbReference>
<reference evidence="2 3" key="1">
    <citation type="journal article" date="2015" name="J. Biotechnol.">
        <title>Complete genome sequence of Paenibacillus beijingensis 7188(T) (=DSM 24997(T)), a novel rhizobacterium from jujube garden soil.</title>
        <authorList>
            <person name="Kwak Y."/>
            <person name="Shin J.H."/>
        </authorList>
    </citation>
    <scope>NUCLEOTIDE SEQUENCE [LARGE SCALE GENOMIC DNA]</scope>
    <source>
        <strain evidence="2 3">DSM 24997</strain>
    </source>
</reference>
<evidence type="ECO:0000313" key="2">
    <source>
        <dbReference type="EMBL" id="AJY74289.1"/>
    </source>
</evidence>
<accession>A0A0D5NFY5</accession>
<proteinExistence type="predicted"/>